<feature type="region of interest" description="Disordered" evidence="1">
    <location>
        <begin position="328"/>
        <end position="347"/>
    </location>
</feature>
<dbReference type="Proteomes" id="UP000075714">
    <property type="component" value="Unassembled WGS sequence"/>
</dbReference>
<sequence>MVLGNEDSLHGVVKKLGATGFLLTKAEVAQLVEVAAVNALSDKMLKKVLVLVDTKEHGDWTLLQWDGGRPGETAVHNSLLHRVVLGAYRQGSCRGTDDACAQSVPEDEHDWDWEVFNNGWRIVHMIRDKRPAAVLDLMDRSNPLTPVELLLQQGADDSDSMLRHLVDAVAPLQVLRSAPAWAAHERAIALCEVLAAQPQLVVRGYGRGGLSARGWAVRAGLLCKALEKWKSDDDALAAREQPQRMPAGARGNIEVPLGPLAGIWVNGLEAPGGAASGSDAPAQAPGGKSAAGMGIFKGIFAPPGAQAAVSAALRPKQAAVAAVGPGTRNLVYSRTPDPDGDSDRPFGFLTSVSARACFHPPARPKSHEELRWEDHPQYGKVPQQQQPPAQASAPRAAAAAGRQRGAQPGRGQAAGGAAAQPKQPVSVVAEIQRLLPRLRHASTLDELKPIIQLLNTQAARDAIKPAPTILEELQKAWKQGDAKEKGPDEMSSLALVLQEVAGRHWSPQSSLLVTLLDELRRAAWRAAVQLCDLEMLTELSSVQL</sequence>
<accession>A0A150GH13</accession>
<evidence type="ECO:0000313" key="2">
    <source>
        <dbReference type="EMBL" id="KXZ49097.1"/>
    </source>
</evidence>
<dbReference type="OrthoDB" id="562999at2759"/>
<proteinExistence type="predicted"/>
<reference evidence="3" key="1">
    <citation type="journal article" date="2016" name="Nat. Commun.">
        <title>The Gonium pectorale genome demonstrates co-option of cell cycle regulation during the evolution of multicellularity.</title>
        <authorList>
            <person name="Hanschen E.R."/>
            <person name="Marriage T.N."/>
            <person name="Ferris P.J."/>
            <person name="Hamaji T."/>
            <person name="Toyoda A."/>
            <person name="Fujiyama A."/>
            <person name="Neme R."/>
            <person name="Noguchi H."/>
            <person name="Minakuchi Y."/>
            <person name="Suzuki M."/>
            <person name="Kawai-Toyooka H."/>
            <person name="Smith D.R."/>
            <person name="Sparks H."/>
            <person name="Anderson J."/>
            <person name="Bakaric R."/>
            <person name="Luria V."/>
            <person name="Karger A."/>
            <person name="Kirschner M.W."/>
            <person name="Durand P.M."/>
            <person name="Michod R.E."/>
            <person name="Nozaki H."/>
            <person name="Olson B.J."/>
        </authorList>
    </citation>
    <scope>NUCLEOTIDE SEQUENCE [LARGE SCALE GENOMIC DNA]</scope>
    <source>
        <strain evidence="3">NIES-2863</strain>
    </source>
</reference>
<evidence type="ECO:0000256" key="1">
    <source>
        <dbReference type="SAM" id="MobiDB-lite"/>
    </source>
</evidence>
<gene>
    <name evidence="2" type="ORF">GPECTOR_23g29</name>
</gene>
<name>A0A150GH13_GONPE</name>
<dbReference type="EMBL" id="LSYV01000024">
    <property type="protein sequence ID" value="KXZ49097.1"/>
    <property type="molecule type" value="Genomic_DNA"/>
</dbReference>
<protein>
    <submittedName>
        <fullName evidence="2">Uncharacterized protein</fullName>
    </submittedName>
</protein>
<keyword evidence="3" id="KW-1185">Reference proteome</keyword>
<organism evidence="2 3">
    <name type="scientific">Gonium pectorale</name>
    <name type="common">Green alga</name>
    <dbReference type="NCBI Taxonomy" id="33097"/>
    <lineage>
        <taxon>Eukaryota</taxon>
        <taxon>Viridiplantae</taxon>
        <taxon>Chlorophyta</taxon>
        <taxon>core chlorophytes</taxon>
        <taxon>Chlorophyceae</taxon>
        <taxon>CS clade</taxon>
        <taxon>Chlamydomonadales</taxon>
        <taxon>Volvocaceae</taxon>
        <taxon>Gonium</taxon>
    </lineage>
</organism>
<evidence type="ECO:0000313" key="3">
    <source>
        <dbReference type="Proteomes" id="UP000075714"/>
    </source>
</evidence>
<feature type="region of interest" description="Disordered" evidence="1">
    <location>
        <begin position="378"/>
        <end position="423"/>
    </location>
</feature>
<dbReference type="AlphaFoldDB" id="A0A150GH13"/>
<feature type="compositionally biased region" description="Low complexity" evidence="1">
    <location>
        <begin position="382"/>
        <end position="421"/>
    </location>
</feature>
<comment type="caution">
    <text evidence="2">The sequence shown here is derived from an EMBL/GenBank/DDBJ whole genome shotgun (WGS) entry which is preliminary data.</text>
</comment>